<dbReference type="PANTHER" id="PTHR32294">
    <property type="entry name" value="DNA POLYMERASE III SUBUNIT ALPHA"/>
    <property type="match status" value="1"/>
</dbReference>
<dbReference type="CDD" id="cd04485">
    <property type="entry name" value="DnaE_OBF"/>
    <property type="match status" value="1"/>
</dbReference>
<dbReference type="InterPro" id="IPR004365">
    <property type="entry name" value="NA-bd_OB_tRNA"/>
</dbReference>
<dbReference type="AlphaFoldDB" id="X0WK66"/>
<dbReference type="GO" id="GO:0008408">
    <property type="term" value="F:3'-5' exonuclease activity"/>
    <property type="evidence" value="ECO:0007669"/>
    <property type="project" value="InterPro"/>
</dbReference>
<name>X0WK66_9ZZZZ</name>
<protein>
    <recommendedName>
        <fullName evidence="1">OB domain-containing protein</fullName>
    </recommendedName>
</protein>
<sequence length="225" mass="25103">SEKQRLAFEKESLGFYVSGHPLKRYEDLIDKFTNANAVSIKELNNGGAVRIGGLIRSTKIIKTKRGDLMAFVAIEDLHGAVEATVFSRVYARVSDLLVEDNPVFIQGQVQKDEQSVKILAEKVVAMDKAEETWTASIHFNVEISRTDRDELEKLNGILKKHPGACRAYLHLRSPDKTDSIIALPTTMKLKAGGALTREVNELLGYNAVETLCMAAKTEPKRNNYR</sequence>
<evidence type="ECO:0000259" key="1">
    <source>
        <dbReference type="Pfam" id="PF01336"/>
    </source>
</evidence>
<gene>
    <name evidence="2" type="ORF">S01H1_66486</name>
</gene>
<reference evidence="2" key="1">
    <citation type="journal article" date="2014" name="Front. Microbiol.">
        <title>High frequency of phylogenetically diverse reductive dehalogenase-homologous genes in deep subseafloor sedimentary metagenomes.</title>
        <authorList>
            <person name="Kawai M."/>
            <person name="Futagami T."/>
            <person name="Toyoda A."/>
            <person name="Takaki Y."/>
            <person name="Nishi S."/>
            <person name="Hori S."/>
            <person name="Arai W."/>
            <person name="Tsubouchi T."/>
            <person name="Morono Y."/>
            <person name="Uchiyama I."/>
            <person name="Ito T."/>
            <person name="Fujiyama A."/>
            <person name="Inagaki F."/>
            <person name="Takami H."/>
        </authorList>
    </citation>
    <scope>NUCLEOTIDE SEQUENCE</scope>
    <source>
        <strain evidence="2">Expedition CK06-06</strain>
    </source>
</reference>
<feature type="non-terminal residue" evidence="2">
    <location>
        <position position="1"/>
    </location>
</feature>
<organism evidence="2">
    <name type="scientific">marine sediment metagenome</name>
    <dbReference type="NCBI Taxonomy" id="412755"/>
    <lineage>
        <taxon>unclassified sequences</taxon>
        <taxon>metagenomes</taxon>
        <taxon>ecological metagenomes</taxon>
    </lineage>
</organism>
<accession>X0WK66</accession>
<proteinExistence type="predicted"/>
<dbReference type="GO" id="GO:0006260">
    <property type="term" value="P:DNA replication"/>
    <property type="evidence" value="ECO:0007669"/>
    <property type="project" value="InterPro"/>
</dbReference>
<dbReference type="InterPro" id="IPR004805">
    <property type="entry name" value="DnaE2/DnaE/PolC"/>
</dbReference>
<dbReference type="GO" id="GO:0003676">
    <property type="term" value="F:nucleic acid binding"/>
    <property type="evidence" value="ECO:0007669"/>
    <property type="project" value="InterPro"/>
</dbReference>
<dbReference type="EMBL" id="BARS01043966">
    <property type="protein sequence ID" value="GAG31025.1"/>
    <property type="molecule type" value="Genomic_DNA"/>
</dbReference>
<comment type="caution">
    <text evidence="2">The sequence shown here is derived from an EMBL/GenBank/DDBJ whole genome shotgun (WGS) entry which is preliminary data.</text>
</comment>
<feature type="domain" description="OB" evidence="1">
    <location>
        <begin position="49"/>
        <end position="123"/>
    </location>
</feature>
<evidence type="ECO:0000313" key="2">
    <source>
        <dbReference type="EMBL" id="GAG31025.1"/>
    </source>
</evidence>
<dbReference type="Pfam" id="PF01336">
    <property type="entry name" value="tRNA_anti-codon"/>
    <property type="match status" value="1"/>
</dbReference>